<accession>R7Q569</accession>
<dbReference type="KEGG" id="ccp:CHC_T00001826001"/>
<sequence length="237" mass="26420">MWLASRAPRKVYDKLTFRSLQLVPSTFPPSAPRTPFFFVMLAFAPVSTFTGLTTRRAHSAISPRNPSRPRHTLNVRCTLSAAAIANKSYQLEEDEDSCSCTSAVYLSEDGSLSIGRTDGPSPDKVDASWTYSDRDGELLLQIERYFGSDGTPFSVKRILKGHLDDTRKNLVGLPIFEGAMYKEPTDFSPHSEVGWFAMILAVDDLPQDDFDISKSYFPCYFCSGFTRSLQICTSASH</sequence>
<dbReference type="AlphaFoldDB" id="R7Q569"/>
<protein>
    <submittedName>
        <fullName evidence="1">Uncharacterized protein</fullName>
    </submittedName>
</protein>
<dbReference type="RefSeq" id="XP_005712781.1">
    <property type="nucleotide sequence ID" value="XM_005712724.1"/>
</dbReference>
<reference evidence="2" key="1">
    <citation type="journal article" date="2013" name="Proc. Natl. Acad. Sci. U.S.A.">
        <title>Genome structure and metabolic features in the red seaweed Chondrus crispus shed light on evolution of the Archaeplastida.</title>
        <authorList>
            <person name="Collen J."/>
            <person name="Porcel B."/>
            <person name="Carre W."/>
            <person name="Ball S.G."/>
            <person name="Chaparro C."/>
            <person name="Tonon T."/>
            <person name="Barbeyron T."/>
            <person name="Michel G."/>
            <person name="Noel B."/>
            <person name="Valentin K."/>
            <person name="Elias M."/>
            <person name="Artiguenave F."/>
            <person name="Arun A."/>
            <person name="Aury J.M."/>
            <person name="Barbosa-Neto J.F."/>
            <person name="Bothwell J.H."/>
            <person name="Bouget F.Y."/>
            <person name="Brillet L."/>
            <person name="Cabello-Hurtado F."/>
            <person name="Capella-Gutierrez S."/>
            <person name="Charrier B."/>
            <person name="Cladiere L."/>
            <person name="Cock J.M."/>
            <person name="Coelho S.M."/>
            <person name="Colleoni C."/>
            <person name="Czjzek M."/>
            <person name="Da Silva C."/>
            <person name="Delage L."/>
            <person name="Denoeud F."/>
            <person name="Deschamps P."/>
            <person name="Dittami S.M."/>
            <person name="Gabaldon T."/>
            <person name="Gachon C.M."/>
            <person name="Groisillier A."/>
            <person name="Herve C."/>
            <person name="Jabbari K."/>
            <person name="Katinka M."/>
            <person name="Kloareg B."/>
            <person name="Kowalczyk N."/>
            <person name="Labadie K."/>
            <person name="Leblanc C."/>
            <person name="Lopez P.J."/>
            <person name="McLachlan D.H."/>
            <person name="Meslet-Cladiere L."/>
            <person name="Moustafa A."/>
            <person name="Nehr Z."/>
            <person name="Nyvall Collen P."/>
            <person name="Panaud O."/>
            <person name="Partensky F."/>
            <person name="Poulain J."/>
            <person name="Rensing S.A."/>
            <person name="Rousvoal S."/>
            <person name="Samson G."/>
            <person name="Symeonidi A."/>
            <person name="Weissenbach J."/>
            <person name="Zambounis A."/>
            <person name="Wincker P."/>
            <person name="Boyen C."/>
        </authorList>
    </citation>
    <scope>NUCLEOTIDE SEQUENCE [LARGE SCALE GENOMIC DNA]</scope>
    <source>
        <strain evidence="2">cv. Stackhouse</strain>
    </source>
</reference>
<evidence type="ECO:0000313" key="2">
    <source>
        <dbReference type="Proteomes" id="UP000012073"/>
    </source>
</evidence>
<proteinExistence type="predicted"/>
<gene>
    <name evidence="1" type="ORF">CHC_T00001826001</name>
</gene>
<dbReference type="Gramene" id="CDF32978">
    <property type="protein sequence ID" value="CDF32978"/>
    <property type="gene ID" value="CHC_T00001826001"/>
</dbReference>
<name>R7Q569_CHOCR</name>
<dbReference type="OrthoDB" id="42858at2759"/>
<organism evidence="1 2">
    <name type="scientific">Chondrus crispus</name>
    <name type="common">Carrageen Irish moss</name>
    <name type="synonym">Polymorpha crispa</name>
    <dbReference type="NCBI Taxonomy" id="2769"/>
    <lineage>
        <taxon>Eukaryota</taxon>
        <taxon>Rhodophyta</taxon>
        <taxon>Florideophyceae</taxon>
        <taxon>Rhodymeniophycidae</taxon>
        <taxon>Gigartinales</taxon>
        <taxon>Gigartinaceae</taxon>
        <taxon>Chondrus</taxon>
    </lineage>
</organism>
<evidence type="ECO:0000313" key="1">
    <source>
        <dbReference type="EMBL" id="CDF32978.1"/>
    </source>
</evidence>
<dbReference type="Proteomes" id="UP000012073">
    <property type="component" value="Unassembled WGS sequence"/>
</dbReference>
<dbReference type="GeneID" id="17320494"/>
<keyword evidence="2" id="KW-1185">Reference proteome</keyword>
<dbReference type="EMBL" id="HG001628">
    <property type="protein sequence ID" value="CDF32978.1"/>
    <property type="molecule type" value="Genomic_DNA"/>
</dbReference>